<accession>A0A2N0NS74</accession>
<gene>
    <name evidence="2" type="ORF">RhiirA5_404230</name>
</gene>
<dbReference type="VEuPathDB" id="FungiDB:FUN_005894"/>
<feature type="compositionally biased region" description="Low complexity" evidence="1">
    <location>
        <begin position="87"/>
        <end position="121"/>
    </location>
</feature>
<dbReference type="VEuPathDB" id="FungiDB:RhiirFUN_005615"/>
<reference evidence="2 3" key="1">
    <citation type="submission" date="2016-04" db="EMBL/GenBank/DDBJ databases">
        <title>Genome analyses suggest a sexual origin of heterokaryosis in a supposedly ancient asexual fungus.</title>
        <authorList>
            <person name="Ropars J."/>
            <person name="Sedzielewska K."/>
            <person name="Noel J."/>
            <person name="Charron P."/>
            <person name="Farinelli L."/>
            <person name="Marton T."/>
            <person name="Kruger M."/>
            <person name="Pelin A."/>
            <person name="Brachmann A."/>
            <person name="Corradi N."/>
        </authorList>
    </citation>
    <scope>NUCLEOTIDE SEQUENCE [LARGE SCALE GENOMIC DNA]</scope>
    <source>
        <strain evidence="2 3">A5</strain>
    </source>
</reference>
<feature type="region of interest" description="Disordered" evidence="1">
    <location>
        <begin position="351"/>
        <end position="379"/>
    </location>
</feature>
<dbReference type="Proteomes" id="UP000232722">
    <property type="component" value="Unassembled WGS sequence"/>
</dbReference>
<protein>
    <submittedName>
        <fullName evidence="2">Uncharacterized protein</fullName>
    </submittedName>
</protein>
<feature type="region of interest" description="Disordered" evidence="1">
    <location>
        <begin position="462"/>
        <end position="489"/>
    </location>
</feature>
<organism evidence="2 3">
    <name type="scientific">Rhizophagus irregularis</name>
    <dbReference type="NCBI Taxonomy" id="588596"/>
    <lineage>
        <taxon>Eukaryota</taxon>
        <taxon>Fungi</taxon>
        <taxon>Fungi incertae sedis</taxon>
        <taxon>Mucoromycota</taxon>
        <taxon>Glomeromycotina</taxon>
        <taxon>Glomeromycetes</taxon>
        <taxon>Glomerales</taxon>
        <taxon>Glomeraceae</taxon>
        <taxon>Rhizophagus</taxon>
    </lineage>
</organism>
<evidence type="ECO:0000313" key="3">
    <source>
        <dbReference type="Proteomes" id="UP000232722"/>
    </source>
</evidence>
<reference evidence="2 3" key="2">
    <citation type="submission" date="2017-09" db="EMBL/GenBank/DDBJ databases">
        <title>Extensive intraspecific genome diversity in a model arbuscular mycorrhizal fungus.</title>
        <authorList>
            <person name="Chen E.C."/>
            <person name="Morin E."/>
            <person name="Beaudet D."/>
            <person name="Noel J."/>
            <person name="Ndikumana S."/>
            <person name="Charron P."/>
            <person name="St-Onge C."/>
            <person name="Giorgi J."/>
            <person name="Grigoriev I.V."/>
            <person name="Roux C."/>
            <person name="Martin F.M."/>
            <person name="Corradi N."/>
        </authorList>
    </citation>
    <scope>NUCLEOTIDE SEQUENCE [LARGE SCALE GENOMIC DNA]</scope>
    <source>
        <strain evidence="2 3">A5</strain>
    </source>
</reference>
<feature type="region of interest" description="Disordered" evidence="1">
    <location>
        <begin position="520"/>
        <end position="544"/>
    </location>
</feature>
<evidence type="ECO:0000256" key="1">
    <source>
        <dbReference type="SAM" id="MobiDB-lite"/>
    </source>
</evidence>
<feature type="region of interest" description="Disordered" evidence="1">
    <location>
        <begin position="1"/>
        <end position="22"/>
    </location>
</feature>
<dbReference type="AlphaFoldDB" id="A0A2N0NS74"/>
<name>A0A2N0NS74_9GLOM</name>
<evidence type="ECO:0000313" key="2">
    <source>
        <dbReference type="EMBL" id="PKB97421.1"/>
    </source>
</evidence>
<feature type="region of interest" description="Disordered" evidence="1">
    <location>
        <begin position="78"/>
        <end position="121"/>
    </location>
</feature>
<dbReference type="EMBL" id="LLXJ01003215">
    <property type="protein sequence ID" value="PKB97421.1"/>
    <property type="molecule type" value="Genomic_DNA"/>
</dbReference>
<proteinExistence type="predicted"/>
<dbReference type="VEuPathDB" id="FungiDB:RhiirFUN_005522"/>
<sequence length="619" mass="70238">MLSKVKKQKENTELPRTSESVVKAGKVEISIKRGQKSELSIYDEAAGKSTKSQIPSNALKRIEPRVWSLDDFEMGSPLGVSVEKTKNNNQQSQQQSISSSSDSSLSLTSSSNARRSSNITSIPENIEVHPLSFDEHDDSGKIHRLRRSASSYSFKKVQDTRRHSVGPIYIKQNIEQNIEQKRFEPCCDPIIIKELNELSQESYEIVKCPKVQNDKKWYFKIITKFKKFKIRCHQGQKSHIVTAKRIKNGKMVVIKRIEKKNLTGSDYYKPACNVGADCECAGCIISKLQSSPPLSILSTGSSNPTIHSARITFNEESLNPTILSARITFNEESIIKTVAVDPSEQISLQNFDSTQNSPQTSILNNSSQLNSPRTSVHNFQSQYNNSPRSSIYNIQSQYNYNSPRSSIYNIQSQYNNNSPRSSIYNIQSQYNNNSPRSSIHNIQSQYNNNSPRSSVYNIQSQYNNTSPRSSVYNIQSQPNTSPRSNIPNSVGFTPIVRQIDKLKKESNAFLTSSSSTSINYPTASINSQSQSQSSPALSIKSDSSSMFVQPPSINYIPIELQSLHAKFNEFPAYIDYFDDGRYYYYITKIHGVRQRKLKKPSSWFKKKYFKVNWEEYLNS</sequence>
<dbReference type="VEuPathDB" id="FungiDB:FUN_005824"/>
<dbReference type="VEuPathDB" id="FungiDB:RhiirA1_504892"/>
<comment type="caution">
    <text evidence="2">The sequence shown here is derived from an EMBL/GenBank/DDBJ whole genome shotgun (WGS) entry which is preliminary data.</text>
</comment>
<dbReference type="VEuPathDB" id="FungiDB:RhiirA1_527909"/>